<dbReference type="InParanoid" id="D6U282"/>
<evidence type="ECO:0000313" key="1">
    <source>
        <dbReference type="EMBL" id="EFH82750.1"/>
    </source>
</evidence>
<dbReference type="EMBL" id="ADVG01000004">
    <property type="protein sequence ID" value="EFH82750.1"/>
    <property type="molecule type" value="Genomic_DNA"/>
</dbReference>
<proteinExistence type="predicted"/>
<accession>D6U282</accession>
<reference evidence="1 2" key="1">
    <citation type="journal article" date="2011" name="Stand. Genomic Sci.">
        <title>Non-contiguous finished genome sequence and contextual data of the filamentous soil bacterium Ktedonobacter racemifer type strain (SOSP1-21).</title>
        <authorList>
            <person name="Chang Y.J."/>
            <person name="Land M."/>
            <person name="Hauser L."/>
            <person name="Chertkov O."/>
            <person name="Del Rio T.G."/>
            <person name="Nolan M."/>
            <person name="Copeland A."/>
            <person name="Tice H."/>
            <person name="Cheng J.F."/>
            <person name="Lucas S."/>
            <person name="Han C."/>
            <person name="Goodwin L."/>
            <person name="Pitluck S."/>
            <person name="Ivanova N."/>
            <person name="Ovchinikova G."/>
            <person name="Pati A."/>
            <person name="Chen A."/>
            <person name="Palaniappan K."/>
            <person name="Mavromatis K."/>
            <person name="Liolios K."/>
            <person name="Brettin T."/>
            <person name="Fiebig A."/>
            <person name="Rohde M."/>
            <person name="Abt B."/>
            <person name="Goker M."/>
            <person name="Detter J.C."/>
            <person name="Woyke T."/>
            <person name="Bristow J."/>
            <person name="Eisen J.A."/>
            <person name="Markowitz V."/>
            <person name="Hugenholtz P."/>
            <person name="Kyrpides N.C."/>
            <person name="Klenk H.P."/>
            <person name="Lapidus A."/>
        </authorList>
    </citation>
    <scope>NUCLEOTIDE SEQUENCE [LARGE SCALE GENOMIC DNA]</scope>
    <source>
        <strain evidence="2">DSM 44963</strain>
    </source>
</reference>
<comment type="caution">
    <text evidence="1">The sequence shown here is derived from an EMBL/GenBank/DDBJ whole genome shotgun (WGS) entry which is preliminary data.</text>
</comment>
<dbReference type="Proteomes" id="UP000004508">
    <property type="component" value="Unassembled WGS sequence"/>
</dbReference>
<dbReference type="AlphaFoldDB" id="D6U282"/>
<evidence type="ECO:0000313" key="2">
    <source>
        <dbReference type="Proteomes" id="UP000004508"/>
    </source>
</evidence>
<keyword evidence="2" id="KW-1185">Reference proteome</keyword>
<gene>
    <name evidence="1" type="ORF">Krac_3596</name>
</gene>
<name>D6U282_KTERA</name>
<sequence>MHYSFSEALSREHWPSTTCLFRCTTPPMTCVVFFPCSGIPPRGKGHRKCGAFSNVAVYRDDSPMALDDLGHNIEPHAQTRDRLLPGTSGPIEAFKNLVTLLARDTQAMIAHTDRDRLFGGGELHLDGLGVRRILDGIAEQVGEDLSQPVSIPKQAGLHGTAHQNAMAGIDLLYRVGALPEQLVEIDRLPDVLKSSCLDLGDILPPVG</sequence>
<organism evidence="1 2">
    <name type="scientific">Ktedonobacter racemifer DSM 44963</name>
    <dbReference type="NCBI Taxonomy" id="485913"/>
    <lineage>
        <taxon>Bacteria</taxon>
        <taxon>Bacillati</taxon>
        <taxon>Chloroflexota</taxon>
        <taxon>Ktedonobacteria</taxon>
        <taxon>Ktedonobacterales</taxon>
        <taxon>Ktedonobacteraceae</taxon>
        <taxon>Ktedonobacter</taxon>
    </lineage>
</organism>
<protein>
    <submittedName>
        <fullName evidence="1">Uncharacterized protein</fullName>
    </submittedName>
</protein>